<feature type="region of interest" description="Disordered" evidence="1">
    <location>
        <begin position="47"/>
        <end position="69"/>
    </location>
</feature>
<accession>A0A7X0BTE4</accession>
<dbReference type="EMBL" id="JACHLL010000004">
    <property type="protein sequence ID" value="MBB6342238.1"/>
    <property type="molecule type" value="Genomic_DNA"/>
</dbReference>
<proteinExistence type="predicted"/>
<feature type="compositionally biased region" description="Polar residues" evidence="1">
    <location>
        <begin position="54"/>
        <end position="69"/>
    </location>
</feature>
<reference evidence="3 4" key="1">
    <citation type="submission" date="2020-08" db="EMBL/GenBank/DDBJ databases">
        <title>Functional genomics of gut bacteria from endangered species of beetles.</title>
        <authorList>
            <person name="Carlos-Shanley C."/>
        </authorList>
    </citation>
    <scope>NUCLEOTIDE SEQUENCE [LARGE SCALE GENOMIC DNA]</scope>
    <source>
        <strain evidence="3 4">S00202</strain>
    </source>
</reference>
<feature type="signal peptide" evidence="2">
    <location>
        <begin position="1"/>
        <end position="21"/>
    </location>
</feature>
<name>A0A7X0BTE4_9PSED</name>
<evidence type="ECO:0000313" key="3">
    <source>
        <dbReference type="EMBL" id="MBB6342238.1"/>
    </source>
</evidence>
<evidence type="ECO:0000256" key="1">
    <source>
        <dbReference type="SAM" id="MobiDB-lite"/>
    </source>
</evidence>
<comment type="caution">
    <text evidence="3">The sequence shown here is derived from an EMBL/GenBank/DDBJ whole genome shotgun (WGS) entry which is preliminary data.</text>
</comment>
<dbReference type="RefSeq" id="WP_260407157.1">
    <property type="nucleotide sequence ID" value="NZ_JACHLL010000004.1"/>
</dbReference>
<protein>
    <submittedName>
        <fullName evidence="3">Curli biogenesis system outer membrane secretion channel CsgG</fullName>
    </submittedName>
</protein>
<dbReference type="AlphaFoldDB" id="A0A7X0BTE4"/>
<keyword evidence="4" id="KW-1185">Reference proteome</keyword>
<evidence type="ECO:0000256" key="2">
    <source>
        <dbReference type="SAM" id="SignalP"/>
    </source>
</evidence>
<keyword evidence="2" id="KW-0732">Signal</keyword>
<sequence length="69" mass="7356">MPLRPLILPITLLLALSGCDAGGTATTASLQAEQAKQAQQQMEQLKQQVEAANAKNTARLQEQLPASEQ</sequence>
<dbReference type="PROSITE" id="PS51257">
    <property type="entry name" value="PROKAR_LIPOPROTEIN"/>
    <property type="match status" value="1"/>
</dbReference>
<organism evidence="3 4">
    <name type="scientific">Pseudomonas fluvialis</name>
    <dbReference type="NCBI Taxonomy" id="1793966"/>
    <lineage>
        <taxon>Bacteria</taxon>
        <taxon>Pseudomonadati</taxon>
        <taxon>Pseudomonadota</taxon>
        <taxon>Gammaproteobacteria</taxon>
        <taxon>Pseudomonadales</taxon>
        <taxon>Pseudomonadaceae</taxon>
        <taxon>Pseudomonas</taxon>
    </lineage>
</organism>
<dbReference type="Proteomes" id="UP000557193">
    <property type="component" value="Unassembled WGS sequence"/>
</dbReference>
<evidence type="ECO:0000313" key="4">
    <source>
        <dbReference type="Proteomes" id="UP000557193"/>
    </source>
</evidence>
<gene>
    <name evidence="3" type="ORF">HNP49_002420</name>
</gene>
<feature type="chain" id="PRO_5031416084" evidence="2">
    <location>
        <begin position="22"/>
        <end position="69"/>
    </location>
</feature>